<dbReference type="OrthoDB" id="989646at2759"/>
<organism evidence="1 2">
    <name type="scientific">Gossypium anomalum</name>
    <dbReference type="NCBI Taxonomy" id="47600"/>
    <lineage>
        <taxon>Eukaryota</taxon>
        <taxon>Viridiplantae</taxon>
        <taxon>Streptophyta</taxon>
        <taxon>Embryophyta</taxon>
        <taxon>Tracheophyta</taxon>
        <taxon>Spermatophyta</taxon>
        <taxon>Magnoliopsida</taxon>
        <taxon>eudicotyledons</taxon>
        <taxon>Gunneridae</taxon>
        <taxon>Pentapetalae</taxon>
        <taxon>rosids</taxon>
        <taxon>malvids</taxon>
        <taxon>Malvales</taxon>
        <taxon>Malvaceae</taxon>
        <taxon>Malvoideae</taxon>
        <taxon>Gossypium</taxon>
    </lineage>
</organism>
<protein>
    <recommendedName>
        <fullName evidence="3">Aminotransferase-like plant mobile domain-containing protein</fullName>
    </recommendedName>
</protein>
<proteinExistence type="predicted"/>
<evidence type="ECO:0000313" key="2">
    <source>
        <dbReference type="Proteomes" id="UP000701853"/>
    </source>
</evidence>
<dbReference type="PANTHER" id="PTHR46033:SF8">
    <property type="entry name" value="PROTEIN MAINTENANCE OF MERISTEMS-LIKE"/>
    <property type="match status" value="1"/>
</dbReference>
<gene>
    <name evidence="1" type="ORF">CXB51_010419</name>
</gene>
<keyword evidence="2" id="KW-1185">Reference proteome</keyword>
<name>A0A8J5Z2Z5_9ROSI</name>
<evidence type="ECO:0008006" key="3">
    <source>
        <dbReference type="Google" id="ProtNLM"/>
    </source>
</evidence>
<accession>A0A8J5Z2Z5</accession>
<reference evidence="1 2" key="1">
    <citation type="journal article" date="2021" name="bioRxiv">
        <title>The Gossypium anomalum genome as a resource for cotton improvement and evolutionary analysis of hybrid incompatibility.</title>
        <authorList>
            <person name="Grover C.E."/>
            <person name="Yuan D."/>
            <person name="Arick M.A."/>
            <person name="Miller E.R."/>
            <person name="Hu G."/>
            <person name="Peterson D.G."/>
            <person name="Wendel J.F."/>
            <person name="Udall J.A."/>
        </authorList>
    </citation>
    <scope>NUCLEOTIDE SEQUENCE [LARGE SCALE GENOMIC DNA]</scope>
    <source>
        <strain evidence="1">JFW-Udall</strain>
        <tissue evidence="1">Leaf</tissue>
    </source>
</reference>
<evidence type="ECO:0000313" key="1">
    <source>
        <dbReference type="EMBL" id="KAG8493078.1"/>
    </source>
</evidence>
<comment type="caution">
    <text evidence="1">The sequence shown here is derived from an EMBL/GenBank/DDBJ whole genome shotgun (WGS) entry which is preliminary data.</text>
</comment>
<dbReference type="PANTHER" id="PTHR46033">
    <property type="entry name" value="PROTEIN MAIN-LIKE 2"/>
    <property type="match status" value="1"/>
</dbReference>
<dbReference type="AlphaFoldDB" id="A0A8J5Z2Z5"/>
<dbReference type="EMBL" id="JAHUZN010000005">
    <property type="protein sequence ID" value="KAG8493078.1"/>
    <property type="molecule type" value="Genomic_DNA"/>
</dbReference>
<dbReference type="Proteomes" id="UP000701853">
    <property type="component" value="Chromosome 5"/>
</dbReference>
<sequence>MSDSPSPLMENYLKEAEFPVDGSALTGSVQSTDWGAICYNLLGAILDNIYGGRIEMGWLRDTFPESGNNSTEVERIRFARAYILEMIRGYLMPDLLRNLIHLRWNHPASYVGIPTALKDIRLLLDQQLEAKFQWTPYEDPTIRAVISEEFFQNPNIWHVKAPLVNYDIVKMH</sequence>
<dbReference type="GO" id="GO:0010073">
    <property type="term" value="P:meristem maintenance"/>
    <property type="evidence" value="ECO:0007669"/>
    <property type="project" value="InterPro"/>
</dbReference>
<dbReference type="InterPro" id="IPR044824">
    <property type="entry name" value="MAIN-like"/>
</dbReference>